<keyword evidence="3" id="KW-1185">Reference proteome</keyword>
<organism evidence="2 3">
    <name type="scientific">Flammeovirga pacifica</name>
    <dbReference type="NCBI Taxonomy" id="915059"/>
    <lineage>
        <taxon>Bacteria</taxon>
        <taxon>Pseudomonadati</taxon>
        <taxon>Bacteroidota</taxon>
        <taxon>Cytophagia</taxon>
        <taxon>Cytophagales</taxon>
        <taxon>Flammeovirgaceae</taxon>
        <taxon>Flammeovirga</taxon>
    </lineage>
</organism>
<dbReference type="Proteomes" id="UP000179797">
    <property type="component" value="Unassembled WGS sequence"/>
</dbReference>
<feature type="transmembrane region" description="Helical" evidence="1">
    <location>
        <begin position="129"/>
        <end position="158"/>
    </location>
</feature>
<dbReference type="Pfam" id="PF04238">
    <property type="entry name" value="DUF420"/>
    <property type="match status" value="1"/>
</dbReference>
<feature type="transmembrane region" description="Helical" evidence="1">
    <location>
        <begin position="81"/>
        <end position="100"/>
    </location>
</feature>
<keyword evidence="1" id="KW-1133">Transmembrane helix</keyword>
<evidence type="ECO:0008006" key="4">
    <source>
        <dbReference type="Google" id="ProtNLM"/>
    </source>
</evidence>
<dbReference type="STRING" id="915059.NH26_02815"/>
<dbReference type="AlphaFoldDB" id="A0A1S1YWZ6"/>
<proteinExistence type="predicted"/>
<name>A0A1S1YWZ6_FLAPC</name>
<feature type="transmembrane region" description="Helical" evidence="1">
    <location>
        <begin position="12"/>
        <end position="34"/>
    </location>
</feature>
<keyword evidence="1" id="KW-0472">Membrane</keyword>
<feature type="transmembrane region" description="Helical" evidence="1">
    <location>
        <begin position="46"/>
        <end position="69"/>
    </location>
</feature>
<reference evidence="2 3" key="1">
    <citation type="journal article" date="2012" name="Int. J. Syst. Evol. Microbiol.">
        <title>Flammeovirga pacifica sp. nov., isolated from deep-sea sediment.</title>
        <authorList>
            <person name="Xu H."/>
            <person name="Fu Y."/>
            <person name="Yang N."/>
            <person name="Ding Z."/>
            <person name="Lai Q."/>
            <person name="Zeng R."/>
        </authorList>
    </citation>
    <scope>NUCLEOTIDE SEQUENCE [LARGE SCALE GENOMIC DNA]</scope>
    <source>
        <strain evidence="3">DSM 24597 / LMG 26175 / WPAGA1</strain>
    </source>
</reference>
<dbReference type="PANTHER" id="PTHR37692">
    <property type="entry name" value="HYPOTHETICAL MEMBRANE SPANNING PROTEIN"/>
    <property type="match status" value="1"/>
</dbReference>
<protein>
    <recommendedName>
        <fullName evidence="4">DUF420 domain-containing protein</fullName>
    </recommendedName>
</protein>
<feature type="transmembrane region" description="Helical" evidence="1">
    <location>
        <begin position="170"/>
        <end position="189"/>
    </location>
</feature>
<dbReference type="InterPro" id="IPR007352">
    <property type="entry name" value="DUF420"/>
</dbReference>
<accession>A0A1S1YWZ6</accession>
<sequence>MEQINQKLNKGPLITIAVLSIAIPLVVAILLFIPQTGKLGDLDVSFLPHLNAVINGSCAITLFLGFYFIKKGNTELHRLMMLISFVLGAIFLVSYVIYHFQGGHTVFGDLNADGILSTTEKQEAGSLRVIYLILLLAHIVLSAAVVPLVLLSIYFAITNRLVLHKKIVKWAYPIWEFVAVSGVIVYFMISPYYV</sequence>
<evidence type="ECO:0000313" key="2">
    <source>
        <dbReference type="EMBL" id="OHX65355.1"/>
    </source>
</evidence>
<gene>
    <name evidence="2" type="ORF">NH26_02815</name>
</gene>
<dbReference type="PANTHER" id="PTHR37692:SF1">
    <property type="entry name" value="DUF420 DOMAIN-CONTAINING PROTEIN"/>
    <property type="match status" value="1"/>
</dbReference>
<dbReference type="RefSeq" id="WP_044223938.1">
    <property type="nucleotide sequence ID" value="NZ_JRYR02000001.1"/>
</dbReference>
<dbReference type="EMBL" id="JRYR02000001">
    <property type="protein sequence ID" value="OHX65355.1"/>
    <property type="molecule type" value="Genomic_DNA"/>
</dbReference>
<comment type="caution">
    <text evidence="2">The sequence shown here is derived from an EMBL/GenBank/DDBJ whole genome shotgun (WGS) entry which is preliminary data.</text>
</comment>
<dbReference type="OrthoDB" id="9811380at2"/>
<keyword evidence="1" id="KW-0812">Transmembrane</keyword>
<evidence type="ECO:0000256" key="1">
    <source>
        <dbReference type="SAM" id="Phobius"/>
    </source>
</evidence>
<evidence type="ECO:0000313" key="3">
    <source>
        <dbReference type="Proteomes" id="UP000179797"/>
    </source>
</evidence>